<gene>
    <name evidence="1" type="ORF">BUALT_Bualt07G0052200</name>
</gene>
<protein>
    <recommendedName>
        <fullName evidence="3">RING-type domain-containing protein</fullName>
    </recommendedName>
</protein>
<organism evidence="1 2">
    <name type="scientific">Buddleja alternifolia</name>
    <dbReference type="NCBI Taxonomy" id="168488"/>
    <lineage>
        <taxon>Eukaryota</taxon>
        <taxon>Viridiplantae</taxon>
        <taxon>Streptophyta</taxon>
        <taxon>Embryophyta</taxon>
        <taxon>Tracheophyta</taxon>
        <taxon>Spermatophyta</taxon>
        <taxon>Magnoliopsida</taxon>
        <taxon>eudicotyledons</taxon>
        <taxon>Gunneridae</taxon>
        <taxon>Pentapetalae</taxon>
        <taxon>asterids</taxon>
        <taxon>lamiids</taxon>
        <taxon>Lamiales</taxon>
        <taxon>Scrophulariaceae</taxon>
        <taxon>Buddlejeae</taxon>
        <taxon>Buddleja</taxon>
    </lineage>
</organism>
<dbReference type="AlphaFoldDB" id="A0AAV6XEW4"/>
<proteinExistence type="predicted"/>
<name>A0AAV6XEW4_9LAMI</name>
<evidence type="ECO:0000313" key="2">
    <source>
        <dbReference type="Proteomes" id="UP000826271"/>
    </source>
</evidence>
<dbReference type="SUPFAM" id="SSF57850">
    <property type="entry name" value="RING/U-box"/>
    <property type="match status" value="1"/>
</dbReference>
<sequence>MASRQRVYAAPPSYFYVNHDHNYSLDMINGNRPVYQVQNSNQDSGLSYSSPVGSERYYHYNLNRTRDPSTANNYAHRTSYDEQVTKRIRQDDDGVHEFINFGPRVYSCSFSPFLTLGFVSTLKPISLSEEVISKLFKTRNCEKDVDNSEICIVCQDDLCQEDGMIAVLDCGHKYHPMCIKQRLREKNMLHFRIVVSPFLDANYSSLGNNLPEGSSSESDKTLFFVWFSFLILDDQVALLVVMLYALSVCTIPPPTERRGNLDVKFYSAIVPVRSEVA</sequence>
<dbReference type="Gene3D" id="3.30.40.10">
    <property type="entry name" value="Zinc/RING finger domain, C3HC4 (zinc finger)"/>
    <property type="match status" value="1"/>
</dbReference>
<dbReference type="InterPro" id="IPR013083">
    <property type="entry name" value="Znf_RING/FYVE/PHD"/>
</dbReference>
<reference evidence="1" key="1">
    <citation type="submission" date="2019-10" db="EMBL/GenBank/DDBJ databases">
        <authorList>
            <person name="Zhang R."/>
            <person name="Pan Y."/>
            <person name="Wang J."/>
            <person name="Ma R."/>
            <person name="Yu S."/>
        </authorList>
    </citation>
    <scope>NUCLEOTIDE SEQUENCE</scope>
    <source>
        <strain evidence="1">LA-IB0</strain>
        <tissue evidence="1">Leaf</tissue>
    </source>
</reference>
<keyword evidence="2" id="KW-1185">Reference proteome</keyword>
<evidence type="ECO:0008006" key="3">
    <source>
        <dbReference type="Google" id="ProtNLM"/>
    </source>
</evidence>
<comment type="caution">
    <text evidence="1">The sequence shown here is derived from an EMBL/GenBank/DDBJ whole genome shotgun (WGS) entry which is preliminary data.</text>
</comment>
<dbReference type="EMBL" id="WHWC01000007">
    <property type="protein sequence ID" value="KAG8379092.1"/>
    <property type="molecule type" value="Genomic_DNA"/>
</dbReference>
<accession>A0AAV6XEW4</accession>
<evidence type="ECO:0000313" key="1">
    <source>
        <dbReference type="EMBL" id="KAG8379092.1"/>
    </source>
</evidence>
<dbReference type="Proteomes" id="UP000826271">
    <property type="component" value="Unassembled WGS sequence"/>
</dbReference>